<dbReference type="InterPro" id="IPR001279">
    <property type="entry name" value="Metallo-B-lactamas"/>
</dbReference>
<gene>
    <name evidence="2" type="ORF">JD77_05459</name>
</gene>
<evidence type="ECO:0000313" key="2">
    <source>
        <dbReference type="EMBL" id="TWH70434.1"/>
    </source>
</evidence>
<feature type="domain" description="Metallo-beta-lactamase" evidence="1">
    <location>
        <begin position="18"/>
        <end position="125"/>
    </location>
</feature>
<evidence type="ECO:0000259" key="1">
    <source>
        <dbReference type="Pfam" id="PF12706"/>
    </source>
</evidence>
<dbReference type="InterPro" id="IPR036866">
    <property type="entry name" value="RibonucZ/Hydroxyglut_hydro"/>
</dbReference>
<proteinExistence type="predicted"/>
<sequence length="150" mass="16513">MTWFGISNWHYQIGELGILLDGAVGFPAREPNPEVVQKVREALLKKGTIDYVLLGHLHGDHSVDTPEWVKQAGATLIASANACAEAEAYGVPAYRLRPVEGGETFRLSPPHVEMHVVKWVHSVGSVSRFPPTVALKRSAFCSRFRPLARS</sequence>
<evidence type="ECO:0000313" key="3">
    <source>
        <dbReference type="Proteomes" id="UP000319825"/>
    </source>
</evidence>
<name>A0A562III7_MICOL</name>
<dbReference type="EMBL" id="VLKE01000001">
    <property type="protein sequence ID" value="TWH70434.1"/>
    <property type="molecule type" value="Genomic_DNA"/>
</dbReference>
<protein>
    <submittedName>
        <fullName evidence="2">Beta-lactamase family protein</fullName>
    </submittedName>
</protein>
<dbReference type="InterPro" id="IPR050114">
    <property type="entry name" value="UPF0173_UPF0282_UlaG_hydrolase"/>
</dbReference>
<keyword evidence="3" id="KW-1185">Reference proteome</keyword>
<dbReference type="SUPFAM" id="SSF56281">
    <property type="entry name" value="Metallo-hydrolase/oxidoreductase"/>
    <property type="match status" value="1"/>
</dbReference>
<dbReference type="PANTHER" id="PTHR43546:SF3">
    <property type="entry name" value="UPF0173 METAL-DEPENDENT HYDROLASE MJ1163"/>
    <property type="match status" value="1"/>
</dbReference>
<organism evidence="2 3">
    <name type="scientific">Micromonospora olivasterospora</name>
    <dbReference type="NCBI Taxonomy" id="1880"/>
    <lineage>
        <taxon>Bacteria</taxon>
        <taxon>Bacillati</taxon>
        <taxon>Actinomycetota</taxon>
        <taxon>Actinomycetes</taxon>
        <taxon>Micromonosporales</taxon>
        <taxon>Micromonosporaceae</taxon>
        <taxon>Micromonospora</taxon>
    </lineage>
</organism>
<accession>A0A562III7</accession>
<dbReference type="Gene3D" id="3.60.15.10">
    <property type="entry name" value="Ribonuclease Z/Hydroxyacylglutathione hydrolase-like"/>
    <property type="match status" value="1"/>
</dbReference>
<reference evidence="2 3" key="1">
    <citation type="submission" date="2019-07" db="EMBL/GenBank/DDBJ databases">
        <title>R&amp;d 2014.</title>
        <authorList>
            <person name="Klenk H.-P."/>
        </authorList>
    </citation>
    <scope>NUCLEOTIDE SEQUENCE [LARGE SCALE GENOMIC DNA]</scope>
    <source>
        <strain evidence="2 3">DSM 43868</strain>
    </source>
</reference>
<dbReference type="Pfam" id="PF12706">
    <property type="entry name" value="Lactamase_B_2"/>
    <property type="match status" value="1"/>
</dbReference>
<dbReference type="Proteomes" id="UP000319825">
    <property type="component" value="Unassembled WGS sequence"/>
</dbReference>
<dbReference type="AlphaFoldDB" id="A0A562III7"/>
<dbReference type="PANTHER" id="PTHR43546">
    <property type="entry name" value="UPF0173 METAL-DEPENDENT HYDROLASE MJ1163-RELATED"/>
    <property type="match status" value="1"/>
</dbReference>
<dbReference type="RefSeq" id="WP_246140983.1">
    <property type="nucleotide sequence ID" value="NZ_BAAATQ010000341.1"/>
</dbReference>
<comment type="caution">
    <text evidence="2">The sequence shown here is derived from an EMBL/GenBank/DDBJ whole genome shotgun (WGS) entry which is preliminary data.</text>
</comment>